<dbReference type="AlphaFoldDB" id="A0AAD2CYX1"/>
<sequence>MAKYDCLMPRSGRISSPRVTASVRSSIHGINNICKAYNPSISELKAKSGLHSKKNSSENTIPLVLSQPVVEHKFKISRKAIRNQGRSYIKPESQIESIDIKNKNITIQSFKMPNGRARKCVSKRVNRKIKSRVRIASKKIQKAVNETCSQLMIFLDKKEAKQRIKGTMSSFRSD</sequence>
<accession>A0AAD2CYX1</accession>
<protein>
    <submittedName>
        <fullName evidence="1">Uncharacterized protein</fullName>
    </submittedName>
</protein>
<organism evidence="1 2">
    <name type="scientific">Euplotes crassus</name>
    <dbReference type="NCBI Taxonomy" id="5936"/>
    <lineage>
        <taxon>Eukaryota</taxon>
        <taxon>Sar</taxon>
        <taxon>Alveolata</taxon>
        <taxon>Ciliophora</taxon>
        <taxon>Intramacronucleata</taxon>
        <taxon>Spirotrichea</taxon>
        <taxon>Hypotrichia</taxon>
        <taxon>Euplotida</taxon>
        <taxon>Euplotidae</taxon>
        <taxon>Moneuplotes</taxon>
    </lineage>
</organism>
<proteinExistence type="predicted"/>
<gene>
    <name evidence="1" type="ORF">ECRASSUSDP1_LOCUS16229</name>
</gene>
<keyword evidence="2" id="KW-1185">Reference proteome</keyword>
<reference evidence="1" key="1">
    <citation type="submission" date="2023-07" db="EMBL/GenBank/DDBJ databases">
        <authorList>
            <consortium name="AG Swart"/>
            <person name="Singh M."/>
            <person name="Singh A."/>
            <person name="Seah K."/>
            <person name="Emmerich C."/>
        </authorList>
    </citation>
    <scope>NUCLEOTIDE SEQUENCE</scope>
    <source>
        <strain evidence="1">DP1</strain>
    </source>
</reference>
<comment type="caution">
    <text evidence="1">The sequence shown here is derived from an EMBL/GenBank/DDBJ whole genome shotgun (WGS) entry which is preliminary data.</text>
</comment>
<evidence type="ECO:0000313" key="2">
    <source>
        <dbReference type="Proteomes" id="UP001295684"/>
    </source>
</evidence>
<name>A0AAD2CYX1_EUPCR</name>
<dbReference type="EMBL" id="CAMPGE010016297">
    <property type="protein sequence ID" value="CAI2374871.1"/>
    <property type="molecule type" value="Genomic_DNA"/>
</dbReference>
<evidence type="ECO:0000313" key="1">
    <source>
        <dbReference type="EMBL" id="CAI2374871.1"/>
    </source>
</evidence>
<dbReference type="Proteomes" id="UP001295684">
    <property type="component" value="Unassembled WGS sequence"/>
</dbReference>